<dbReference type="PANTHER" id="PTHR10972:SF205">
    <property type="entry name" value="OXYSTEROL-BINDING PROTEIN 1"/>
    <property type="match status" value="1"/>
</dbReference>
<dbReference type="GO" id="GO:0032934">
    <property type="term" value="F:sterol binding"/>
    <property type="evidence" value="ECO:0007669"/>
    <property type="project" value="TreeGrafter"/>
</dbReference>
<dbReference type="InterPro" id="IPR011993">
    <property type="entry name" value="PH-like_dom_sf"/>
</dbReference>
<feature type="region of interest" description="Disordered" evidence="9">
    <location>
        <begin position="247"/>
        <end position="268"/>
    </location>
</feature>
<dbReference type="FunFam" id="2.40.160.120:FF:000001">
    <property type="entry name" value="Oxysterol-binding protein"/>
    <property type="match status" value="1"/>
</dbReference>
<dbReference type="GO" id="GO:0120009">
    <property type="term" value="P:intermembrane lipid transfer"/>
    <property type="evidence" value="ECO:0007669"/>
    <property type="project" value="UniProtKB-ARBA"/>
</dbReference>
<dbReference type="InterPro" id="IPR018494">
    <property type="entry name" value="Oxysterol-bd_CS"/>
</dbReference>
<evidence type="ECO:0000256" key="4">
    <source>
        <dbReference type="ARBA" id="ARBA00023055"/>
    </source>
</evidence>
<evidence type="ECO:0000259" key="10">
    <source>
        <dbReference type="PROSITE" id="PS50003"/>
    </source>
</evidence>
<dbReference type="WBParaSite" id="SMUV_0000936301-mRNA-1">
    <property type="protein sequence ID" value="SMUV_0000936301-mRNA-1"/>
    <property type="gene ID" value="SMUV_0000936301"/>
</dbReference>
<evidence type="ECO:0000256" key="2">
    <source>
        <dbReference type="ARBA" id="ARBA00022448"/>
    </source>
</evidence>
<dbReference type="STRING" id="451379.A0A0N5AWQ5"/>
<dbReference type="InterPro" id="IPR001849">
    <property type="entry name" value="PH_domain"/>
</dbReference>
<dbReference type="Proteomes" id="UP000046393">
    <property type="component" value="Unplaced"/>
</dbReference>
<evidence type="ECO:0000256" key="7">
    <source>
        <dbReference type="RuleBase" id="RU003845"/>
    </source>
</evidence>
<feature type="domain" description="PH" evidence="10">
    <location>
        <begin position="1"/>
        <end position="81"/>
    </location>
</feature>
<dbReference type="Gene3D" id="2.30.29.30">
    <property type="entry name" value="Pleckstrin-homology domain (PH domain)/Phosphotyrosine-binding domain (PTB)"/>
    <property type="match status" value="1"/>
</dbReference>
<dbReference type="GO" id="GO:0005829">
    <property type="term" value="C:cytosol"/>
    <property type="evidence" value="ECO:0007669"/>
    <property type="project" value="TreeGrafter"/>
</dbReference>
<dbReference type="InterPro" id="IPR037239">
    <property type="entry name" value="OSBP_sf"/>
</dbReference>
<feature type="compositionally biased region" description="Basic and acidic residues" evidence="9">
    <location>
        <begin position="247"/>
        <end position="256"/>
    </location>
</feature>
<keyword evidence="2 7" id="KW-0813">Transport</keyword>
<dbReference type="Gene3D" id="2.40.160.120">
    <property type="match status" value="1"/>
</dbReference>
<accession>A0A0N5AWQ5</accession>
<keyword evidence="11" id="KW-1185">Reference proteome</keyword>
<dbReference type="PROSITE" id="PS01013">
    <property type="entry name" value="OSBP"/>
    <property type="match status" value="1"/>
</dbReference>
<dbReference type="Pfam" id="PF01237">
    <property type="entry name" value="Oxysterol_BP"/>
    <property type="match status" value="1"/>
</dbReference>
<organism evidence="11 12">
    <name type="scientific">Syphacia muris</name>
    <dbReference type="NCBI Taxonomy" id="451379"/>
    <lineage>
        <taxon>Eukaryota</taxon>
        <taxon>Metazoa</taxon>
        <taxon>Ecdysozoa</taxon>
        <taxon>Nematoda</taxon>
        <taxon>Chromadorea</taxon>
        <taxon>Rhabditida</taxon>
        <taxon>Spirurina</taxon>
        <taxon>Oxyuridomorpha</taxon>
        <taxon>Oxyuroidea</taxon>
        <taxon>Oxyuridae</taxon>
        <taxon>Syphacia</taxon>
    </lineage>
</organism>
<proteinExistence type="inferred from homology"/>
<dbReference type="SUPFAM" id="SSF144000">
    <property type="entry name" value="Oxysterol-binding protein-like"/>
    <property type="match status" value="1"/>
</dbReference>
<evidence type="ECO:0000256" key="5">
    <source>
        <dbReference type="ARBA" id="ARBA00023121"/>
    </source>
</evidence>
<sequence>MSVSISYCFIANKLEGQAFCRNNSEVGQTCRGSINLQEARIHTDTTTNSLTISASSQTFHLKAQNECDRQNWLKALEYARHCAIKAAESEEDEELKMDSLSNCGSPAAIDSMNQALEGKLDEVRKCNSLIAKHSDELVKALNEIEALDNKRSLNERIRLFKITAEAMAKACDDFVKLTAKESRKVSRYASNEHEQRLRLQDQIEVLAKQHSSLERVAFMTATDSNSGVEPPYYDSDEEFHDASDKMLDERSDDRKSNSSHTNSVTEEDRQLFEAQIITPLGNCEQVKFSGSDSAIAKPTQSNIRVRRTSIPERLTVSLNLWSIMRNCIGKELSKIPMPVNFNEPLSVLQRISEDLEYAHLLDSAATITDSCEQMCYIAAYAVSSYSTTGNRVTKPFNPLLGETFECDRREDLGWRSLAEQVSHHPPITAHHAEGKLWKVHQDFTMTSRFRGKYLSVIPVGYTHVEFLNQANKYSFKKVTTTVHNIIVGKLWIDNHGEMVIDNHVTGDKCFLKFHAYSYFSREQPRKVTGLVRDRNGKLQWVIQGFWDKYLDYMKVKKGDELGDKSILETDVPKRVWTVNPPYPNAEKMYHFTKFAIELNEIEEGVAPTDSRLRPDQRLMEEGKWDDANRVKVELEEKQRSVRRKREALAEEAMQAGQPFEEYKPLWFTKAQHECTGAVIHLFTGEYWQKKEAGDWSMCPDIF</sequence>
<feature type="coiled-coil region" evidence="8">
    <location>
        <begin position="627"/>
        <end position="654"/>
    </location>
</feature>
<protein>
    <recommendedName>
        <fullName evidence="7">Oxysterol-binding protein</fullName>
    </recommendedName>
</protein>
<evidence type="ECO:0000256" key="1">
    <source>
        <dbReference type="ARBA" id="ARBA00008842"/>
    </source>
</evidence>
<keyword evidence="8" id="KW-0175">Coiled coil</keyword>
<evidence type="ECO:0000313" key="11">
    <source>
        <dbReference type="Proteomes" id="UP000046393"/>
    </source>
</evidence>
<name>A0A0N5AWQ5_9BILA</name>
<dbReference type="GO" id="GO:0005886">
    <property type="term" value="C:plasma membrane"/>
    <property type="evidence" value="ECO:0007669"/>
    <property type="project" value="TreeGrafter"/>
</dbReference>
<keyword evidence="4 7" id="KW-0445">Lipid transport</keyword>
<evidence type="ECO:0000256" key="8">
    <source>
        <dbReference type="SAM" id="Coils"/>
    </source>
</evidence>
<keyword evidence="3" id="KW-0597">Phosphoprotein</keyword>
<dbReference type="PANTHER" id="PTHR10972">
    <property type="entry name" value="OXYSTEROL-BINDING PROTEIN-RELATED"/>
    <property type="match status" value="1"/>
</dbReference>
<evidence type="ECO:0000256" key="6">
    <source>
        <dbReference type="RuleBase" id="RU003844"/>
    </source>
</evidence>
<comment type="similarity">
    <text evidence="1 6">Belongs to the OSBP family.</text>
</comment>
<dbReference type="PROSITE" id="PS50003">
    <property type="entry name" value="PH_DOMAIN"/>
    <property type="match status" value="1"/>
</dbReference>
<dbReference type="InterPro" id="IPR000648">
    <property type="entry name" value="Oxysterol-bd"/>
</dbReference>
<evidence type="ECO:0000256" key="3">
    <source>
        <dbReference type="ARBA" id="ARBA00022553"/>
    </source>
</evidence>
<evidence type="ECO:0000256" key="9">
    <source>
        <dbReference type="SAM" id="MobiDB-lite"/>
    </source>
</evidence>
<dbReference type="GO" id="GO:0097038">
    <property type="term" value="C:perinuclear endoplasmic reticulum"/>
    <property type="evidence" value="ECO:0007669"/>
    <property type="project" value="TreeGrafter"/>
</dbReference>
<dbReference type="AlphaFoldDB" id="A0A0N5AWQ5"/>
<reference evidence="12" key="1">
    <citation type="submission" date="2017-02" db="UniProtKB">
        <authorList>
            <consortium name="WormBaseParasite"/>
        </authorList>
    </citation>
    <scope>IDENTIFICATION</scope>
</reference>
<evidence type="ECO:0000313" key="12">
    <source>
        <dbReference type="WBParaSite" id="SMUV_0000936301-mRNA-1"/>
    </source>
</evidence>
<dbReference type="SUPFAM" id="SSF50729">
    <property type="entry name" value="PH domain-like"/>
    <property type="match status" value="1"/>
</dbReference>
<keyword evidence="5" id="KW-0446">Lipid-binding</keyword>